<dbReference type="CDD" id="cd00371">
    <property type="entry name" value="HMA"/>
    <property type="match status" value="1"/>
</dbReference>
<evidence type="ECO:0000256" key="1">
    <source>
        <dbReference type="SAM" id="SignalP"/>
    </source>
</evidence>
<dbReference type="Pfam" id="PF00403">
    <property type="entry name" value="HMA"/>
    <property type="match status" value="1"/>
</dbReference>
<dbReference type="SUPFAM" id="SSF55008">
    <property type="entry name" value="HMA, heavy metal-associated domain"/>
    <property type="match status" value="1"/>
</dbReference>
<feature type="chain" id="PRO_5047374661" evidence="1">
    <location>
        <begin position="21"/>
        <end position="101"/>
    </location>
</feature>
<protein>
    <submittedName>
        <fullName evidence="3">Heavy-metal-associated domain-containing protein</fullName>
    </submittedName>
</protein>
<proteinExistence type="predicted"/>
<dbReference type="Gene3D" id="3.30.70.100">
    <property type="match status" value="1"/>
</dbReference>
<comment type="caution">
    <text evidence="3">The sequence shown here is derived from an EMBL/GenBank/DDBJ whole genome shotgun (WGS) entry which is preliminary data.</text>
</comment>
<keyword evidence="4" id="KW-1185">Reference proteome</keyword>
<evidence type="ECO:0000313" key="4">
    <source>
        <dbReference type="Proteomes" id="UP001224083"/>
    </source>
</evidence>
<evidence type="ECO:0000259" key="2">
    <source>
        <dbReference type="PROSITE" id="PS50846"/>
    </source>
</evidence>
<feature type="domain" description="HMA" evidence="2">
    <location>
        <begin position="30"/>
        <end position="95"/>
    </location>
</feature>
<dbReference type="InterPro" id="IPR006121">
    <property type="entry name" value="HMA_dom"/>
</dbReference>
<organism evidence="3 4">
    <name type="scientific">Bisgaard Taxon 45</name>
    <dbReference type="NCBI Taxonomy" id="304289"/>
    <lineage>
        <taxon>Bacteria</taxon>
        <taxon>Pseudomonadati</taxon>
        <taxon>Pseudomonadota</taxon>
        <taxon>Gammaproteobacteria</taxon>
        <taxon>Pasteurellales</taxon>
        <taxon>Pasteurellaceae</taxon>
    </lineage>
</organism>
<feature type="signal peptide" evidence="1">
    <location>
        <begin position="1"/>
        <end position="20"/>
    </location>
</feature>
<reference evidence="3 4" key="1">
    <citation type="submission" date="2022-12" db="EMBL/GenBank/DDBJ databases">
        <title>Genome sequence of Pasteurellaceae Bisgaard Taxon 45.</title>
        <authorList>
            <person name="Foggin C."/>
            <person name="Rosen L.E."/>
            <person name="Henton M."/>
            <person name="Buys A."/>
            <person name="Floyd T."/>
            <person name="Turner A.D."/>
            <person name="Tarbin J."/>
            <person name="Lloyd A.S."/>
            <person name="Chaitezvi C."/>
            <person name="Ellis R.J."/>
            <person name="Roberts H.C."/>
            <person name="Dastjerdi A."/>
            <person name="Nunez A."/>
            <person name="Van Vliet A.H."/>
            <person name="Steinbach F."/>
        </authorList>
    </citation>
    <scope>NUCLEOTIDE SEQUENCE [LARGE SCALE GENOMIC DNA]</scope>
    <source>
        <strain evidence="3 4">VF20HR</strain>
    </source>
</reference>
<dbReference type="InterPro" id="IPR036163">
    <property type="entry name" value="HMA_dom_sf"/>
</dbReference>
<gene>
    <name evidence="3" type="ORF">O7M46_02510</name>
</gene>
<accession>A0ABT9KCT3</accession>
<sequence length="101" mass="11620">MKKIFYVVWLIFALIHPSYATTSSLNPDEKQVAIHIKEMTCQLCVYLVNKELRDIDGVISTKANFKDRVVTIVAKQSVDNQQLMKAIHKLKYTPEILSQQP</sequence>
<evidence type="ECO:0000313" key="3">
    <source>
        <dbReference type="EMBL" id="MDP9499821.1"/>
    </source>
</evidence>
<dbReference type="PROSITE" id="PS50846">
    <property type="entry name" value="HMA_2"/>
    <property type="match status" value="1"/>
</dbReference>
<name>A0ABT9KCT3_9PAST</name>
<dbReference type="EMBL" id="JAQAHH010000003">
    <property type="protein sequence ID" value="MDP9499821.1"/>
    <property type="molecule type" value="Genomic_DNA"/>
</dbReference>
<keyword evidence="1" id="KW-0732">Signal</keyword>
<dbReference type="Proteomes" id="UP001224083">
    <property type="component" value="Unassembled WGS sequence"/>
</dbReference>